<evidence type="ECO:0000313" key="4">
    <source>
        <dbReference type="EMBL" id="MBN7813715.1"/>
    </source>
</evidence>
<keyword evidence="3" id="KW-0812">Transmembrane</keyword>
<dbReference type="EMBL" id="JAFKCT010000024">
    <property type="protein sequence ID" value="MBN7813715.1"/>
    <property type="molecule type" value="Genomic_DNA"/>
</dbReference>
<dbReference type="Proteomes" id="UP000664317">
    <property type="component" value="Unassembled WGS sequence"/>
</dbReference>
<dbReference type="Gene3D" id="2.40.50.120">
    <property type="match status" value="1"/>
</dbReference>
<evidence type="ECO:0000256" key="3">
    <source>
        <dbReference type="SAM" id="Phobius"/>
    </source>
</evidence>
<feature type="transmembrane region" description="Helical" evidence="3">
    <location>
        <begin position="90"/>
        <end position="110"/>
    </location>
</feature>
<evidence type="ECO:0000256" key="1">
    <source>
        <dbReference type="ARBA" id="ARBA00004613"/>
    </source>
</evidence>
<feature type="non-terminal residue" evidence="4">
    <location>
        <position position="1"/>
    </location>
</feature>
<gene>
    <name evidence="4" type="ORF">J0A68_22365</name>
</gene>
<dbReference type="SUPFAM" id="SSF50242">
    <property type="entry name" value="TIMP-like"/>
    <property type="match status" value="1"/>
</dbReference>
<evidence type="ECO:0000313" key="5">
    <source>
        <dbReference type="Proteomes" id="UP000664317"/>
    </source>
</evidence>
<keyword evidence="3" id="KW-1133">Transmembrane helix</keyword>
<name>A0ABS3CC11_9BACT</name>
<proteinExistence type="predicted"/>
<evidence type="ECO:0000256" key="2">
    <source>
        <dbReference type="ARBA" id="ARBA00022525"/>
    </source>
</evidence>
<comment type="subcellular location">
    <subcellularLocation>
        <location evidence="1">Secreted</location>
    </subcellularLocation>
</comment>
<organism evidence="4 5">
    <name type="scientific">Algoriphagus oliviformis</name>
    <dbReference type="NCBI Taxonomy" id="2811231"/>
    <lineage>
        <taxon>Bacteria</taxon>
        <taxon>Pseudomonadati</taxon>
        <taxon>Bacteroidota</taxon>
        <taxon>Cytophagia</taxon>
        <taxon>Cytophagales</taxon>
        <taxon>Cyclobacteriaceae</taxon>
        <taxon>Algoriphagus</taxon>
    </lineage>
</organism>
<dbReference type="InterPro" id="IPR008993">
    <property type="entry name" value="TIMP-like_OB-fold"/>
</dbReference>
<keyword evidence="3" id="KW-0472">Membrane</keyword>
<keyword evidence="5" id="KW-1185">Reference proteome</keyword>
<sequence>YLGAGGLEEVFFFFMIETVKNESKNYRFWAAYRRNYRRFSATAVWRNGGCSASYNSFVVGSSAVLRLNFCAKNPPLRQALFVTSNMRNSIFIFLILILTTLNSFACSCVGTETIKQAFKRSEIVFVGTVVSSQPYEQKQEPLGGGFIDIYYHNEVTFEVTGWFKGKSTTSQIIYTGVGGGDCGFHFEVGEQYIVYATKDGVYMELGNSKMQTNICDRTNKLSELTEDLTELGKLQKRNKK</sequence>
<evidence type="ECO:0008006" key="6">
    <source>
        <dbReference type="Google" id="ProtNLM"/>
    </source>
</evidence>
<comment type="caution">
    <text evidence="4">The sequence shown here is derived from an EMBL/GenBank/DDBJ whole genome shotgun (WGS) entry which is preliminary data.</text>
</comment>
<dbReference type="Pfam" id="PF00965">
    <property type="entry name" value="TIMP"/>
    <property type="match status" value="1"/>
</dbReference>
<accession>A0ABS3CC11</accession>
<reference evidence="4 5" key="1">
    <citation type="submission" date="2021-03" db="EMBL/GenBank/DDBJ databases">
        <title>novel species isolated from a fishpond in China.</title>
        <authorList>
            <person name="Lu H."/>
            <person name="Cai Z."/>
        </authorList>
    </citation>
    <scope>NUCLEOTIDE SEQUENCE [LARGE SCALE GENOMIC DNA]</scope>
    <source>
        <strain evidence="4 5">H41</strain>
    </source>
</reference>
<dbReference type="RefSeq" id="WP_206580488.1">
    <property type="nucleotide sequence ID" value="NZ_JAFKCT010000024.1"/>
</dbReference>
<keyword evidence="2" id="KW-0964">Secreted</keyword>
<dbReference type="InterPro" id="IPR001820">
    <property type="entry name" value="TIMP"/>
</dbReference>
<protein>
    <recommendedName>
        <fullName evidence="6">Tissue inhibitor of metalloproteinase</fullName>
    </recommendedName>
</protein>